<reference evidence="1 2" key="1">
    <citation type="submission" date="2023-10" db="EMBL/GenBank/DDBJ databases">
        <title>Holzapfeliella saturejae sp. nov. isolated from Satureja montana flowers.</title>
        <authorList>
            <person name="Alcantara C."/>
            <person name="Zuniga M."/>
            <person name="Landete J.M."/>
            <person name="Monedero V."/>
        </authorList>
    </citation>
    <scope>NUCLEOTIDE SEQUENCE [LARGE SCALE GENOMIC DNA]</scope>
    <source>
        <strain evidence="1 2">He02</strain>
    </source>
</reference>
<evidence type="ECO:0000313" key="1">
    <source>
        <dbReference type="EMBL" id="MEJ6348812.1"/>
    </source>
</evidence>
<dbReference type="RefSeq" id="WP_339970317.1">
    <property type="nucleotide sequence ID" value="NZ_JAWMWG010000003.1"/>
</dbReference>
<organism evidence="1 2">
    <name type="scientific">Holzapfeliella saturejae</name>
    <dbReference type="NCBI Taxonomy" id="3082953"/>
    <lineage>
        <taxon>Bacteria</taxon>
        <taxon>Bacillati</taxon>
        <taxon>Bacillota</taxon>
        <taxon>Bacilli</taxon>
        <taxon>Lactobacillales</taxon>
        <taxon>Lactobacillaceae</taxon>
        <taxon>Holzapfeliella</taxon>
    </lineage>
</organism>
<proteinExistence type="predicted"/>
<evidence type="ECO:0000313" key="2">
    <source>
        <dbReference type="Proteomes" id="UP001377804"/>
    </source>
</evidence>
<protein>
    <submittedName>
        <fullName evidence="1">Uncharacterized protein</fullName>
    </submittedName>
</protein>
<keyword evidence="2" id="KW-1185">Reference proteome</keyword>
<dbReference type="Proteomes" id="UP001377804">
    <property type="component" value="Unassembled WGS sequence"/>
</dbReference>
<accession>A0ABU8SJI6</accession>
<comment type="caution">
    <text evidence="1">The sequence shown here is derived from an EMBL/GenBank/DDBJ whole genome shotgun (WGS) entry which is preliminary data.</text>
</comment>
<gene>
    <name evidence="1" type="ORF">R4Y45_06230</name>
</gene>
<sequence length="95" mass="11243">MNVKQIRALCELYNARENGSRVKFFDWVTSQSFCFEFEEPKENETTIQRVCKTNEAYKKVLDSFEDLGVKDRVVTKTDFTESTNEIKCFLIKKRV</sequence>
<dbReference type="EMBL" id="JAWMWG010000003">
    <property type="protein sequence ID" value="MEJ6348812.1"/>
    <property type="molecule type" value="Genomic_DNA"/>
</dbReference>
<name>A0ABU8SJI6_9LACO</name>